<dbReference type="Pfam" id="PF02919">
    <property type="entry name" value="Topoisom_I_N"/>
    <property type="match status" value="1"/>
</dbReference>
<dbReference type="SMART" id="SM00435">
    <property type="entry name" value="TOPEUc"/>
    <property type="match status" value="1"/>
</dbReference>
<evidence type="ECO:0000313" key="10">
    <source>
        <dbReference type="EMBL" id="GAA97009.1"/>
    </source>
</evidence>
<dbReference type="STRING" id="764103.G7E2E9"/>
<evidence type="ECO:0000256" key="1">
    <source>
        <dbReference type="ARBA" id="ARBA00000213"/>
    </source>
</evidence>
<dbReference type="InterPro" id="IPR036202">
    <property type="entry name" value="TopoI_DNA-bd_euk_N_sf"/>
</dbReference>
<dbReference type="InterPro" id="IPR051062">
    <property type="entry name" value="Topoisomerase_IB"/>
</dbReference>
<dbReference type="Gene3D" id="2.170.11.10">
    <property type="entry name" value="DNA Topoisomerase I, domain 2"/>
    <property type="match status" value="1"/>
</dbReference>
<evidence type="ECO:0000259" key="9">
    <source>
        <dbReference type="SMART" id="SM00435"/>
    </source>
</evidence>
<keyword evidence="5 6" id="KW-0413">Isomerase</keyword>
<sequence>MTGLALASKKVKRVIQESSDEDGDDDVPLASTLDVASAASTSVDAPNERSQGKTHKTEDSDDDDDVPMASLANGHKTDSSAQDANGISDVPDPDTMALDPADREAAVSLAGFAANGNAAPIATPAKPNRRASTSDSNAQASSSKPSKKRKEKEMTSNGKTNGKTNKKSKGKAKKEESDEDEMPSSSAAPPPKKARKSKKKEDSEDADEKALIAAQEEDDETHEWWLTQGEGDGEIKWETLEHNGILFPPEYVPHGVKMLYDGQPVDLPPEAEEVAGFFGALIESDHAENRTFVDNFFADFQEVLKDHPPTNGIDIQEFDRCDFRPMFEHFEREKEARKSMTKDQKAKVKADKEALEEPYKFCLLNGRKEKVGNFRVEPPGLFRGRGQHPKTGKLKKRLQAEQITLNIGKDAKVPEPPAGHSWAKVEHDNTVTWLATWRENINDAFKYVFLAAGSSLKGQSDHKKFEKARELKNHIDRIRTDYRAELKAKEMVIRQRATCMYLIDIFALRAGNEKGDDEADTVGCCSLRYEHITLQPPNIVIFDFLGKDSIRFVQEARVDEQVFKNLVIFKKDPKTDGDLLFDRMSTLTLNKHLRTYMNGLSAKVFRTYNASSTFERELEKTPADVSVPDKLLAYNRANRQVAILCNHQRSVSKTHSAAMEKLADKLRAVKFQRYRARVALANLQSESGSAKKKKGKVKVEAVDKVEESDLDDDWMDKHEVELLEKEKAKARLKFEKDNTKLVAEGEKPQADAILQKRLDHLDSEHKDAAEERKSGVISSRLTEEKLLASIAKLTERIEAQRMQALDREEGKEVSLTTSKINYIDPRLSVVWARKHNVPIEKLFSKTLRDKFPWAMAVEDDFKF</sequence>
<keyword evidence="4 6" id="KW-0238">DNA-binding</keyword>
<dbReference type="PROSITE" id="PS52038">
    <property type="entry name" value="TOPO_IB_2"/>
    <property type="match status" value="1"/>
</dbReference>
<comment type="function">
    <text evidence="7">Releases the supercoiling and torsional tension of DNA introduced during the DNA replication and transcription by transiently cleaving and rejoining one strand of the DNA duplex. Introduces a single-strand break via transesterification at the specific target site 5'-[CT]CCTTp site in duplex DNA. The scissile phosphodiester is attacked by the catalytic tyrosine of the enzyme, resulting in the formation of a DNA-(3'-phosphotyrosyl)-enzyme intermediate and the expulsion of a 5'-OH DNA strand. The free DNA strand then undergoes passage around the unbroken strand thus removing DNA supercoils. Finally, in the religation step, the DNA 5'-OH attacks the covalent intermediate to expel the active-site tyrosine and restore the DNA phosphodiester backbone.</text>
</comment>
<dbReference type="InterPro" id="IPR011010">
    <property type="entry name" value="DNA_brk_join_enz"/>
</dbReference>
<dbReference type="InterPro" id="IPR001631">
    <property type="entry name" value="TopoI"/>
</dbReference>
<reference evidence="10 11" key="1">
    <citation type="journal article" date="2011" name="J. Gen. Appl. Microbiol.">
        <title>Draft genome sequencing of the enigmatic basidiomycete Mixia osmundae.</title>
        <authorList>
            <person name="Nishida H."/>
            <person name="Nagatsuka Y."/>
            <person name="Sugiyama J."/>
        </authorList>
    </citation>
    <scope>NUCLEOTIDE SEQUENCE [LARGE SCALE GENOMIC DNA]</scope>
    <source>
        <strain evidence="11">CBS 9802 / IAM 14324 / JCM 22182 / KY 12970</strain>
    </source>
</reference>
<dbReference type="EMBL" id="BABT02000110">
    <property type="protein sequence ID" value="GAA97009.1"/>
    <property type="molecule type" value="Genomic_DNA"/>
</dbReference>
<dbReference type="GO" id="GO:0007059">
    <property type="term" value="P:chromosome segregation"/>
    <property type="evidence" value="ECO:0007669"/>
    <property type="project" value="TreeGrafter"/>
</dbReference>
<keyword evidence="11" id="KW-1185">Reference proteome</keyword>
<dbReference type="FunCoup" id="G7E2E9">
    <property type="interactions" value="290"/>
</dbReference>
<dbReference type="Gene3D" id="1.10.10.41">
    <property type="entry name" value="Yeast DNA topoisomerase - domain 1"/>
    <property type="match status" value="1"/>
</dbReference>
<comment type="caution">
    <text evidence="10">The sequence shown here is derived from an EMBL/GenBank/DDBJ whole genome shotgun (WGS) entry which is preliminary data.</text>
</comment>
<dbReference type="Pfam" id="PF01028">
    <property type="entry name" value="Topoisom_I"/>
    <property type="match status" value="1"/>
</dbReference>
<dbReference type="PRINTS" id="PR00416">
    <property type="entry name" value="EUTPISMRASEI"/>
</dbReference>
<dbReference type="Pfam" id="PF14370">
    <property type="entry name" value="Topo_C_assoc"/>
    <property type="match status" value="1"/>
</dbReference>
<proteinExistence type="inferred from homology"/>
<dbReference type="CDD" id="cd00659">
    <property type="entry name" value="Topo_IB_C"/>
    <property type="match status" value="1"/>
</dbReference>
<comment type="similarity">
    <text evidence="2 6 7">Belongs to the type IB topoisomerase family.</text>
</comment>
<evidence type="ECO:0000313" key="11">
    <source>
        <dbReference type="Proteomes" id="UP000009131"/>
    </source>
</evidence>
<evidence type="ECO:0000256" key="5">
    <source>
        <dbReference type="ARBA" id="ARBA00023235"/>
    </source>
</evidence>
<keyword evidence="3 6" id="KW-0799">Topoisomerase</keyword>
<dbReference type="InterPro" id="IPR013500">
    <property type="entry name" value="TopoI_cat_euk"/>
</dbReference>
<dbReference type="GO" id="GO:0006260">
    <property type="term" value="P:DNA replication"/>
    <property type="evidence" value="ECO:0007669"/>
    <property type="project" value="TreeGrafter"/>
</dbReference>
<dbReference type="InterPro" id="IPR014727">
    <property type="entry name" value="TopoI_cat_a/b-sub_euk"/>
</dbReference>
<dbReference type="FunFam" id="3.90.15.10:FF:000002">
    <property type="entry name" value="DNA topoisomerase I"/>
    <property type="match status" value="1"/>
</dbReference>
<evidence type="ECO:0000256" key="4">
    <source>
        <dbReference type="ARBA" id="ARBA00023125"/>
    </source>
</evidence>
<accession>G7E2E9</accession>
<feature type="compositionally biased region" description="Basic and acidic residues" evidence="8">
    <location>
        <begin position="46"/>
        <end position="58"/>
    </location>
</feature>
<evidence type="ECO:0000256" key="3">
    <source>
        <dbReference type="ARBA" id="ARBA00023029"/>
    </source>
</evidence>
<dbReference type="PANTHER" id="PTHR10290:SF3">
    <property type="entry name" value="DNA TOPOISOMERASE 1"/>
    <property type="match status" value="1"/>
</dbReference>
<dbReference type="FunFam" id="2.170.11.10:FF:000001">
    <property type="entry name" value="DNA topoisomerase I"/>
    <property type="match status" value="1"/>
</dbReference>
<feature type="compositionally biased region" description="Acidic residues" evidence="8">
    <location>
        <begin position="18"/>
        <end position="27"/>
    </location>
</feature>
<dbReference type="Gene3D" id="1.10.132.10">
    <property type="match status" value="1"/>
</dbReference>
<dbReference type="GO" id="GO:0003917">
    <property type="term" value="F:DNA topoisomerase type I (single strand cut, ATP-independent) activity"/>
    <property type="evidence" value="ECO:0007669"/>
    <property type="project" value="UniProtKB-UniRule"/>
</dbReference>
<feature type="domain" description="DNA topoisomerase I eukaryotic-type" evidence="9">
    <location>
        <begin position="381"/>
        <end position="836"/>
    </location>
</feature>
<dbReference type="InterPro" id="IPR013034">
    <property type="entry name" value="DNA_topo_DNA_db_N_dom1"/>
</dbReference>
<dbReference type="EC" id="5.6.2.1" evidence="7"/>
<dbReference type="GO" id="GO:0005694">
    <property type="term" value="C:chromosome"/>
    <property type="evidence" value="ECO:0007669"/>
    <property type="project" value="InterPro"/>
</dbReference>
<dbReference type="Proteomes" id="UP000009131">
    <property type="component" value="Unassembled WGS sequence"/>
</dbReference>
<dbReference type="GO" id="GO:0005730">
    <property type="term" value="C:nucleolus"/>
    <property type="evidence" value="ECO:0007669"/>
    <property type="project" value="TreeGrafter"/>
</dbReference>
<gene>
    <name evidence="10" type="primary">Mo03683</name>
    <name evidence="10" type="ORF">E5Q_03683</name>
</gene>
<dbReference type="InParanoid" id="G7E2E9"/>
<dbReference type="HOGENOM" id="CLU_009193_1_0_1"/>
<feature type="region of interest" description="Disordered" evidence="8">
    <location>
        <begin position="1"/>
        <end position="102"/>
    </location>
</feature>
<dbReference type="GO" id="GO:0003677">
    <property type="term" value="F:DNA binding"/>
    <property type="evidence" value="ECO:0007669"/>
    <property type="project" value="UniProtKB-UniRule"/>
</dbReference>
<dbReference type="InterPro" id="IPR013030">
    <property type="entry name" value="DNA_topo_DNA_db_N_dom2"/>
</dbReference>
<comment type="catalytic activity">
    <reaction evidence="1 6 7">
        <text>ATP-independent breakage of single-stranded DNA, followed by passage and rejoining.</text>
        <dbReference type="EC" id="5.6.2.1"/>
    </reaction>
</comment>
<dbReference type="InterPro" id="IPR013499">
    <property type="entry name" value="TopoI_euk"/>
</dbReference>
<dbReference type="GO" id="GO:0006338">
    <property type="term" value="P:chromatin remodeling"/>
    <property type="evidence" value="ECO:0007669"/>
    <property type="project" value="UniProtKB-ARBA"/>
</dbReference>
<feature type="compositionally biased region" description="Low complexity" evidence="8">
    <location>
        <begin position="29"/>
        <end position="45"/>
    </location>
</feature>
<dbReference type="CDD" id="cd00660">
    <property type="entry name" value="Topoisomer_IB_N"/>
    <property type="match status" value="1"/>
</dbReference>
<feature type="compositionally biased region" description="Low complexity" evidence="8">
    <location>
        <begin position="131"/>
        <end position="144"/>
    </location>
</feature>
<dbReference type="InterPro" id="IPR014711">
    <property type="entry name" value="TopoI_cat_a-hlx-sub_euk"/>
</dbReference>
<feature type="region of interest" description="Disordered" evidence="8">
    <location>
        <begin position="114"/>
        <end position="208"/>
    </location>
</feature>
<reference evidence="10 11" key="2">
    <citation type="journal article" date="2012" name="Open Biol.">
        <title>Characteristics of nucleosomes and linker DNA regions on the genome of the basidiomycete Mixia osmundae revealed by mono- and dinucleosome mapping.</title>
        <authorList>
            <person name="Nishida H."/>
            <person name="Kondo S."/>
            <person name="Matsumoto T."/>
            <person name="Suzuki Y."/>
            <person name="Yoshikawa H."/>
            <person name="Taylor T.D."/>
            <person name="Sugiyama J."/>
        </authorList>
    </citation>
    <scope>NUCLEOTIDE SEQUENCE [LARGE SCALE GENOMIC DNA]</scope>
    <source>
        <strain evidence="11">CBS 9802 / IAM 14324 / JCM 22182 / KY 12970</strain>
    </source>
</reference>
<dbReference type="AlphaFoldDB" id="G7E2E9"/>
<dbReference type="GO" id="GO:0006265">
    <property type="term" value="P:DNA topological change"/>
    <property type="evidence" value="ECO:0007669"/>
    <property type="project" value="UniProtKB-UniRule"/>
</dbReference>
<dbReference type="InterPro" id="IPR025834">
    <property type="entry name" value="TopoI_C_dom"/>
</dbReference>
<dbReference type="PANTHER" id="PTHR10290">
    <property type="entry name" value="DNA TOPOISOMERASE I"/>
    <property type="match status" value="1"/>
</dbReference>
<organism evidence="10 11">
    <name type="scientific">Mixia osmundae (strain CBS 9802 / IAM 14324 / JCM 22182 / KY 12970)</name>
    <dbReference type="NCBI Taxonomy" id="764103"/>
    <lineage>
        <taxon>Eukaryota</taxon>
        <taxon>Fungi</taxon>
        <taxon>Dikarya</taxon>
        <taxon>Basidiomycota</taxon>
        <taxon>Pucciniomycotina</taxon>
        <taxon>Mixiomycetes</taxon>
        <taxon>Mixiales</taxon>
        <taxon>Mixiaceae</taxon>
        <taxon>Mixia</taxon>
    </lineage>
</organism>
<dbReference type="eggNOG" id="KOG0981">
    <property type="taxonomic scope" value="Eukaryota"/>
</dbReference>
<dbReference type="SUPFAM" id="SSF56349">
    <property type="entry name" value="DNA breaking-rejoining enzymes"/>
    <property type="match status" value="1"/>
</dbReference>
<dbReference type="SUPFAM" id="SSF56741">
    <property type="entry name" value="Eukaryotic DNA topoisomerase I, N-terminal DNA-binding fragment"/>
    <property type="match status" value="1"/>
</dbReference>
<dbReference type="OrthoDB" id="47179at2759"/>
<name>G7E2E9_MIXOS</name>
<evidence type="ECO:0000256" key="2">
    <source>
        <dbReference type="ARBA" id="ARBA00006645"/>
    </source>
</evidence>
<dbReference type="FunFam" id="1.10.10.41:FF:000001">
    <property type="entry name" value="DNA topoisomerase I"/>
    <property type="match status" value="1"/>
</dbReference>
<evidence type="ECO:0000256" key="6">
    <source>
        <dbReference type="PROSITE-ProRule" id="PRU01382"/>
    </source>
</evidence>
<evidence type="ECO:0000256" key="8">
    <source>
        <dbReference type="SAM" id="MobiDB-lite"/>
    </source>
</evidence>
<evidence type="ECO:0000256" key="7">
    <source>
        <dbReference type="RuleBase" id="RU365101"/>
    </source>
</evidence>
<dbReference type="Gene3D" id="3.90.15.10">
    <property type="entry name" value="Topoisomerase I, Chain A, domain 3"/>
    <property type="match status" value="1"/>
</dbReference>
<protein>
    <recommendedName>
        <fullName evidence="7">DNA topoisomerase I</fullName>
        <ecNumber evidence="7">5.6.2.1</ecNumber>
    </recommendedName>
    <alternativeName>
        <fullName evidence="7">DNA topoisomerase 1</fullName>
    </alternativeName>
</protein>
<dbReference type="InterPro" id="IPR008336">
    <property type="entry name" value="TopoI_DNA-bd_euk"/>
</dbReference>
<feature type="active site" description="O-(3'-phospho-DNA)-tyrosine intermediate" evidence="6">
    <location>
        <position position="822"/>
    </location>
</feature>